<dbReference type="Gene3D" id="1.20.1440.130">
    <property type="entry name" value="VKOR domain"/>
    <property type="match status" value="1"/>
</dbReference>
<evidence type="ECO:0000256" key="5">
    <source>
        <dbReference type="ARBA" id="ARBA00022989"/>
    </source>
</evidence>
<dbReference type="Proteomes" id="UP000179275">
    <property type="component" value="Unassembled WGS sequence"/>
</dbReference>
<organism evidence="12 13">
    <name type="scientific">Candidatus Nomurabacteria bacterium RIFCSPHIGHO2_02_FULL_42_19</name>
    <dbReference type="NCBI Taxonomy" id="1801756"/>
    <lineage>
        <taxon>Bacteria</taxon>
        <taxon>Candidatus Nomuraibacteriota</taxon>
    </lineage>
</organism>
<keyword evidence="6" id="KW-0560">Oxidoreductase</keyword>
<dbReference type="Pfam" id="PF07884">
    <property type="entry name" value="VKOR"/>
    <property type="match status" value="1"/>
</dbReference>
<evidence type="ECO:0000256" key="6">
    <source>
        <dbReference type="ARBA" id="ARBA00023002"/>
    </source>
</evidence>
<feature type="domain" description="Vitamin K epoxide reductase" evidence="11">
    <location>
        <begin position="5"/>
        <end position="139"/>
    </location>
</feature>
<dbReference type="GO" id="GO:0016491">
    <property type="term" value="F:oxidoreductase activity"/>
    <property type="evidence" value="ECO:0007669"/>
    <property type="project" value="UniProtKB-KW"/>
</dbReference>
<comment type="subcellular location">
    <subcellularLocation>
        <location evidence="1">Membrane</location>
        <topology evidence="1">Multi-pass membrane protein</topology>
    </subcellularLocation>
</comment>
<evidence type="ECO:0000313" key="13">
    <source>
        <dbReference type="Proteomes" id="UP000179275"/>
    </source>
</evidence>
<evidence type="ECO:0000256" key="10">
    <source>
        <dbReference type="SAM" id="Phobius"/>
    </source>
</evidence>
<evidence type="ECO:0000256" key="7">
    <source>
        <dbReference type="ARBA" id="ARBA00023136"/>
    </source>
</evidence>
<keyword evidence="4" id="KW-0874">Quinone</keyword>
<evidence type="ECO:0000256" key="8">
    <source>
        <dbReference type="ARBA" id="ARBA00023157"/>
    </source>
</evidence>
<evidence type="ECO:0000259" key="11">
    <source>
        <dbReference type="SMART" id="SM00756"/>
    </source>
</evidence>
<feature type="transmembrane region" description="Helical" evidence="10">
    <location>
        <begin position="6"/>
        <end position="27"/>
    </location>
</feature>
<evidence type="ECO:0000313" key="12">
    <source>
        <dbReference type="EMBL" id="OGI75719.1"/>
    </source>
</evidence>
<dbReference type="SMART" id="SM00756">
    <property type="entry name" value="VKc"/>
    <property type="match status" value="1"/>
</dbReference>
<keyword evidence="3 10" id="KW-0812">Transmembrane</keyword>
<keyword evidence="5 10" id="KW-1133">Transmembrane helix</keyword>
<keyword evidence="7 10" id="KW-0472">Membrane</keyword>
<dbReference type="STRING" id="1801756.A3C67_02945"/>
<keyword evidence="8" id="KW-1015">Disulfide bond</keyword>
<keyword evidence="9" id="KW-0676">Redox-active center</keyword>
<evidence type="ECO:0000256" key="1">
    <source>
        <dbReference type="ARBA" id="ARBA00004141"/>
    </source>
</evidence>
<dbReference type="InterPro" id="IPR038354">
    <property type="entry name" value="VKOR_sf"/>
</dbReference>
<dbReference type="AlphaFoldDB" id="A0A1F6W1G5"/>
<evidence type="ECO:0000256" key="4">
    <source>
        <dbReference type="ARBA" id="ARBA00022719"/>
    </source>
</evidence>
<reference evidence="12 13" key="1">
    <citation type="journal article" date="2016" name="Nat. Commun.">
        <title>Thousands of microbial genomes shed light on interconnected biogeochemical processes in an aquifer system.</title>
        <authorList>
            <person name="Anantharaman K."/>
            <person name="Brown C.T."/>
            <person name="Hug L.A."/>
            <person name="Sharon I."/>
            <person name="Castelle C.J."/>
            <person name="Probst A.J."/>
            <person name="Thomas B.C."/>
            <person name="Singh A."/>
            <person name="Wilkins M.J."/>
            <person name="Karaoz U."/>
            <person name="Brodie E.L."/>
            <person name="Williams K.H."/>
            <person name="Hubbard S.S."/>
            <person name="Banfield J.F."/>
        </authorList>
    </citation>
    <scope>NUCLEOTIDE SEQUENCE [LARGE SCALE GENOMIC DNA]</scope>
</reference>
<dbReference type="PANTHER" id="PTHR34573">
    <property type="entry name" value="VKC DOMAIN-CONTAINING PROTEIN"/>
    <property type="match status" value="1"/>
</dbReference>
<feature type="transmembrane region" description="Helical" evidence="10">
    <location>
        <begin position="92"/>
        <end position="114"/>
    </location>
</feature>
<sequence length="139" mass="15818">MLENDILIHVAIVILGISGFMVAKYIYHHKKTGKLLVCPIRFDCNTVVNSDYSRFFGIPVEFLGMFYYSIISLWHIILIFSPSFFSSIPIDFSLIISTTAFLFSLYLIGVQIFALKKGCSWCLVSAFISTLIFIFTVFS</sequence>
<dbReference type="CDD" id="cd12916">
    <property type="entry name" value="VKOR_1"/>
    <property type="match status" value="1"/>
</dbReference>
<accession>A0A1F6W1G5</accession>
<dbReference type="EMBL" id="MFUG01000016">
    <property type="protein sequence ID" value="OGI75719.1"/>
    <property type="molecule type" value="Genomic_DNA"/>
</dbReference>
<protein>
    <recommendedName>
        <fullName evidence="11">Vitamin K epoxide reductase domain-containing protein</fullName>
    </recommendedName>
</protein>
<dbReference type="InterPro" id="IPR044698">
    <property type="entry name" value="VKOR/LTO1"/>
</dbReference>
<proteinExistence type="inferred from homology"/>
<feature type="transmembrane region" description="Helical" evidence="10">
    <location>
        <begin position="121"/>
        <end position="138"/>
    </location>
</feature>
<comment type="similarity">
    <text evidence="2">Belongs to the VKOR family.</text>
</comment>
<dbReference type="GO" id="GO:0048038">
    <property type="term" value="F:quinone binding"/>
    <property type="evidence" value="ECO:0007669"/>
    <property type="project" value="UniProtKB-KW"/>
</dbReference>
<name>A0A1F6W1G5_9BACT</name>
<evidence type="ECO:0000256" key="3">
    <source>
        <dbReference type="ARBA" id="ARBA00022692"/>
    </source>
</evidence>
<comment type="caution">
    <text evidence="12">The sequence shown here is derived from an EMBL/GenBank/DDBJ whole genome shotgun (WGS) entry which is preliminary data.</text>
</comment>
<dbReference type="InterPro" id="IPR012932">
    <property type="entry name" value="VKOR"/>
</dbReference>
<gene>
    <name evidence="12" type="ORF">A3C67_02945</name>
</gene>
<dbReference type="PANTHER" id="PTHR34573:SF1">
    <property type="entry name" value="VITAMIN K EPOXIDE REDUCTASE DOMAIN-CONTAINING PROTEIN"/>
    <property type="match status" value="1"/>
</dbReference>
<evidence type="ECO:0000256" key="2">
    <source>
        <dbReference type="ARBA" id="ARBA00006214"/>
    </source>
</evidence>
<dbReference type="GO" id="GO:0016020">
    <property type="term" value="C:membrane"/>
    <property type="evidence" value="ECO:0007669"/>
    <property type="project" value="UniProtKB-SubCell"/>
</dbReference>
<feature type="transmembrane region" description="Helical" evidence="10">
    <location>
        <begin position="62"/>
        <end position="80"/>
    </location>
</feature>
<evidence type="ECO:0000256" key="9">
    <source>
        <dbReference type="ARBA" id="ARBA00023284"/>
    </source>
</evidence>